<protein>
    <submittedName>
        <fullName evidence="2">Uncharacterized protein</fullName>
    </submittedName>
</protein>
<organism evidence="2 3">
    <name type="scientific">Haematococcus lacustris</name>
    <name type="common">Green alga</name>
    <name type="synonym">Haematococcus pluvialis</name>
    <dbReference type="NCBI Taxonomy" id="44745"/>
    <lineage>
        <taxon>Eukaryota</taxon>
        <taxon>Viridiplantae</taxon>
        <taxon>Chlorophyta</taxon>
        <taxon>core chlorophytes</taxon>
        <taxon>Chlorophyceae</taxon>
        <taxon>CS clade</taxon>
        <taxon>Chlamydomonadales</taxon>
        <taxon>Haematococcaceae</taxon>
        <taxon>Haematococcus</taxon>
    </lineage>
</organism>
<keyword evidence="3" id="KW-1185">Reference proteome</keyword>
<proteinExistence type="predicted"/>
<evidence type="ECO:0000313" key="3">
    <source>
        <dbReference type="Proteomes" id="UP000485058"/>
    </source>
</evidence>
<feature type="region of interest" description="Disordered" evidence="1">
    <location>
        <begin position="1"/>
        <end position="38"/>
    </location>
</feature>
<gene>
    <name evidence="2" type="ORF">HaLaN_08466</name>
</gene>
<feature type="compositionally biased region" description="Basic and acidic residues" evidence="1">
    <location>
        <begin position="12"/>
        <end position="22"/>
    </location>
</feature>
<reference evidence="2 3" key="1">
    <citation type="submission" date="2020-02" db="EMBL/GenBank/DDBJ databases">
        <title>Draft genome sequence of Haematococcus lacustris strain NIES-144.</title>
        <authorList>
            <person name="Morimoto D."/>
            <person name="Nakagawa S."/>
            <person name="Yoshida T."/>
            <person name="Sawayama S."/>
        </authorList>
    </citation>
    <scope>NUCLEOTIDE SEQUENCE [LARGE SCALE GENOMIC DNA]</scope>
    <source>
        <strain evidence="2 3">NIES-144</strain>
    </source>
</reference>
<dbReference type="Proteomes" id="UP000485058">
    <property type="component" value="Unassembled WGS sequence"/>
</dbReference>
<dbReference type="EMBL" id="BLLF01000534">
    <property type="protein sequence ID" value="GFH12726.1"/>
    <property type="molecule type" value="Genomic_DNA"/>
</dbReference>
<feature type="region of interest" description="Disordered" evidence="1">
    <location>
        <begin position="54"/>
        <end position="115"/>
    </location>
</feature>
<sequence>MAGLQAGLLPDRLQDSASHDANEQSGVGADETTAEKTGCSIQCKNATQHISRGARNTSALAPSMVAPLATSSGSDGGGRGSQAGRSQDDPGGQGGARDEEAGGAAGGDEEGGSDKGWAALTTWLRSNLHQPRTAKRQILFVGHQQADTRQWHFDLNPNLSWCDVLPETKLRLRTLDQEVVMAFRAKYPTRPEHEWRRKCQRYRPPGATTAIDVPMGDLGLGKH</sequence>
<dbReference type="AlphaFoldDB" id="A0A699Z0F1"/>
<name>A0A699Z0F1_HAELA</name>
<evidence type="ECO:0000256" key="1">
    <source>
        <dbReference type="SAM" id="MobiDB-lite"/>
    </source>
</evidence>
<comment type="caution">
    <text evidence="2">The sequence shown here is derived from an EMBL/GenBank/DDBJ whole genome shotgun (WGS) entry which is preliminary data.</text>
</comment>
<evidence type="ECO:0000313" key="2">
    <source>
        <dbReference type="EMBL" id="GFH12726.1"/>
    </source>
</evidence>
<accession>A0A699Z0F1</accession>